<feature type="compositionally biased region" description="Polar residues" evidence="1">
    <location>
        <begin position="351"/>
        <end position="375"/>
    </location>
</feature>
<feature type="region of interest" description="Disordered" evidence="1">
    <location>
        <begin position="7"/>
        <end position="29"/>
    </location>
</feature>
<feature type="compositionally biased region" description="Low complexity" evidence="1">
    <location>
        <begin position="680"/>
        <end position="691"/>
    </location>
</feature>
<dbReference type="Pfam" id="PF14636">
    <property type="entry name" value="FNIP_N"/>
    <property type="match status" value="1"/>
</dbReference>
<dbReference type="Proteomes" id="UP000693738">
    <property type="component" value="Unassembled WGS sequence"/>
</dbReference>
<dbReference type="PANTHER" id="PTHR21634:SF9">
    <property type="entry name" value="RE13835P"/>
    <property type="match status" value="1"/>
</dbReference>
<feature type="compositionally biased region" description="Polar residues" evidence="1">
    <location>
        <begin position="851"/>
        <end position="863"/>
    </location>
</feature>
<feature type="compositionally biased region" description="Low complexity" evidence="1">
    <location>
        <begin position="817"/>
        <end position="826"/>
    </location>
</feature>
<feature type="region of interest" description="Disordered" evidence="1">
    <location>
        <begin position="1105"/>
        <end position="1132"/>
    </location>
</feature>
<feature type="region of interest" description="Disordered" evidence="1">
    <location>
        <begin position="448"/>
        <end position="486"/>
    </location>
</feature>
<feature type="compositionally biased region" description="Basic and acidic residues" evidence="1">
    <location>
        <begin position="772"/>
        <end position="782"/>
    </location>
</feature>
<feature type="region of interest" description="Disordered" evidence="1">
    <location>
        <begin position="103"/>
        <end position="185"/>
    </location>
</feature>
<feature type="region of interest" description="Disordered" evidence="1">
    <location>
        <begin position="218"/>
        <end position="275"/>
    </location>
</feature>
<feature type="region of interest" description="Disordered" evidence="1">
    <location>
        <begin position="848"/>
        <end position="903"/>
    </location>
</feature>
<accession>A0A8J2IUJ3</accession>
<feature type="domain" description="Folliculin-interacting protein N-terminal" evidence="2">
    <location>
        <begin position="89"/>
        <end position="225"/>
    </location>
</feature>
<evidence type="ECO:0000259" key="2">
    <source>
        <dbReference type="Pfam" id="PF14636"/>
    </source>
</evidence>
<feature type="compositionally biased region" description="Basic and acidic residues" evidence="1">
    <location>
        <begin position="875"/>
        <end position="892"/>
    </location>
</feature>
<organism evidence="3 4">
    <name type="scientific">Fusarium equiseti</name>
    <name type="common">Fusarium scirpi</name>
    <dbReference type="NCBI Taxonomy" id="61235"/>
    <lineage>
        <taxon>Eukaryota</taxon>
        <taxon>Fungi</taxon>
        <taxon>Dikarya</taxon>
        <taxon>Ascomycota</taxon>
        <taxon>Pezizomycotina</taxon>
        <taxon>Sordariomycetes</taxon>
        <taxon>Hypocreomycetidae</taxon>
        <taxon>Hypocreales</taxon>
        <taxon>Nectriaceae</taxon>
        <taxon>Fusarium</taxon>
        <taxon>Fusarium incarnatum-equiseti species complex</taxon>
    </lineage>
</organism>
<evidence type="ECO:0000313" key="3">
    <source>
        <dbReference type="EMBL" id="CAG7560207.1"/>
    </source>
</evidence>
<name>A0A8J2IUJ3_FUSEQ</name>
<feature type="region of interest" description="Disordered" evidence="1">
    <location>
        <begin position="351"/>
        <end position="388"/>
    </location>
</feature>
<dbReference type="EMBL" id="CAJSTJ010000133">
    <property type="protein sequence ID" value="CAG7560207.1"/>
    <property type="molecule type" value="Genomic_DNA"/>
</dbReference>
<evidence type="ECO:0000256" key="1">
    <source>
        <dbReference type="SAM" id="MobiDB-lite"/>
    </source>
</evidence>
<reference evidence="3" key="1">
    <citation type="submission" date="2021-05" db="EMBL/GenBank/DDBJ databases">
        <authorList>
            <person name="Khan N."/>
        </authorList>
    </citation>
    <scope>NUCLEOTIDE SEQUENCE</scope>
</reference>
<feature type="compositionally biased region" description="Basic residues" evidence="1">
    <location>
        <begin position="324"/>
        <end position="333"/>
    </location>
</feature>
<gene>
    <name evidence="3" type="ORF">FEQUK3_LOCUS5911</name>
</gene>
<protein>
    <recommendedName>
        <fullName evidence="2">Folliculin-interacting protein N-terminal domain-containing protein</fullName>
    </recommendedName>
</protein>
<feature type="compositionally biased region" description="Pro residues" evidence="1">
    <location>
        <begin position="112"/>
        <end position="126"/>
    </location>
</feature>
<dbReference type="InterPro" id="IPR028084">
    <property type="entry name" value="FNIP_N_dom"/>
</dbReference>
<comment type="caution">
    <text evidence="3">The sequence shown here is derived from an EMBL/GenBank/DDBJ whole genome shotgun (WGS) entry which is preliminary data.</text>
</comment>
<feature type="compositionally biased region" description="Low complexity" evidence="1">
    <location>
        <begin position="229"/>
        <end position="259"/>
    </location>
</feature>
<dbReference type="PANTHER" id="PTHR21634">
    <property type="entry name" value="RE13835P"/>
    <property type="match status" value="1"/>
</dbReference>
<feature type="region of interest" description="Disordered" evidence="1">
    <location>
        <begin position="817"/>
        <end position="836"/>
    </location>
</feature>
<dbReference type="GO" id="GO:0005737">
    <property type="term" value="C:cytoplasm"/>
    <property type="evidence" value="ECO:0007669"/>
    <property type="project" value="TreeGrafter"/>
</dbReference>
<feature type="region of interest" description="Disordered" evidence="1">
    <location>
        <begin position="672"/>
        <end position="694"/>
    </location>
</feature>
<feature type="region of interest" description="Disordered" evidence="1">
    <location>
        <begin position="731"/>
        <end position="801"/>
    </location>
</feature>
<feature type="compositionally biased region" description="Low complexity" evidence="1">
    <location>
        <begin position="788"/>
        <end position="801"/>
    </location>
</feature>
<feature type="compositionally biased region" description="Polar residues" evidence="1">
    <location>
        <begin position="298"/>
        <end position="307"/>
    </location>
</feature>
<feature type="region of interest" description="Disordered" evidence="1">
    <location>
        <begin position="298"/>
        <end position="333"/>
    </location>
</feature>
<feature type="compositionally biased region" description="Low complexity" evidence="1">
    <location>
        <begin position="732"/>
        <end position="747"/>
    </location>
</feature>
<dbReference type="AlphaFoldDB" id="A0A8J2IUJ3"/>
<evidence type="ECO:0000313" key="4">
    <source>
        <dbReference type="Proteomes" id="UP000693738"/>
    </source>
</evidence>
<sequence>MLGRLLHLGSGGPSATPTQATAKSSRPVSSLESVQEDIFTRNLLFPDAHALYQHRNDQVFPLSTTPTTPATSTANAFDYSGDVDLDVRDVRVIIMQDALGPSNASLLFDSHPAPPLSPTERGPPSPELRRSSISQRKSSLGGISRPLVIQPEGPQPSPRQGAFDRRASLQGRRDSQVESDGQKASREYREELATFSSCIFGNSELSSYKGTSTKVHVVPSESRPADPTSSIIGDGRSSIGRSSARSSRLSQSFSSQAFSPINGTAPMQAPTSRPAEKKKVLITRLFPVNLPLDDLETSVSPSNNWADENSGFPFPTTSDESVPKKKKPQVKQRRTPMYAVVLVVQLPAANTTSNRMSTAQSKSAQRESSSYNDQESFFPSSFSSARPSGWTMVGSGEAAEPTYTADMEDRIDSLTRHWDIIMRTLTHLQSVVATILATMLRQVDLASPGPAPGPTVGPVPSATSTQTGRAPSFSEQRRHEMPRIKPPKSTTKLVHLWPNCLADDTNIAGEVDAARHRIVMGLSAARVVTGQGRWGIWRDEARWTSKWVSGTDQQNQFFYNLLTGFLSTHTDWLQALCPPSYRRRLYLQQKNRNEEDLSLPARTIVVSDDKMVARRLVFLLSAFLPANSQFPMPRAHRPSTSTSVGTYSNSPPTFVIPVLREESLRRKINRRTGLRRASHSRTTSQSARASAVPAQLAHLTMDRNHERRVSDAASIRPSNFAMFGNDMASRKSSAATTTTIMPETTIPHFSTAQRVESQRRPRPSSSGSVATDDLKRSLKRGESTGAMSNTSTDSRSQSSRWGSVISGLWSTRRRDSTTYSTYSGYDPKSPTKASFHRTDKLSQMVEEATLSEDTNAPSSSARLSTDALRGSGTPRECKGHSREPSVRPDRTPDPTGAFESPVKTSINADDGIIDVDISFPDYMTSFESAISSPSSSGYLSTPGIQNGLESFEQASRLCIDGDLPLNAAGWLNRYHPDFALQAIPPQDDLIDQIKASLQAEPTPPPAYPILGDLSERWVDISSVMIADTTTNSITRLRYRRLVKPRAPADHRPLSGPPGLSTSYGGLLTPSILPYETQLEEEWIEEPILRPDETLTDAVERVISLSQDTSKDHSLASSQTHSDAHMSTEAEEPLSITAPATPALAPAPLEIPRVQCKTVVLSALEDSIREVIDIREKRHLETNHARNGRSRNPLHDAIGMWLDNLDITDGQAD</sequence>
<dbReference type="GO" id="GO:0051087">
    <property type="term" value="F:protein-folding chaperone binding"/>
    <property type="evidence" value="ECO:0007669"/>
    <property type="project" value="TreeGrafter"/>
</dbReference>
<feature type="compositionally biased region" description="Basic and acidic residues" evidence="1">
    <location>
        <begin position="162"/>
        <end position="185"/>
    </location>
</feature>
<dbReference type="GO" id="GO:0042030">
    <property type="term" value="F:ATPase inhibitor activity"/>
    <property type="evidence" value="ECO:0007669"/>
    <property type="project" value="TreeGrafter"/>
</dbReference>
<feature type="compositionally biased region" description="Polar residues" evidence="1">
    <location>
        <begin position="13"/>
        <end position="29"/>
    </location>
</feature>
<proteinExistence type="predicted"/>